<reference evidence="2" key="1">
    <citation type="submission" date="2020-07" db="EMBL/GenBank/DDBJ databases">
        <title>Huge and variable diversity of episymbiotic CPR bacteria and DPANN archaea in groundwater ecosystems.</title>
        <authorList>
            <person name="He C.Y."/>
            <person name="Keren R."/>
            <person name="Whittaker M."/>
            <person name="Farag I.F."/>
            <person name="Doudna J."/>
            <person name="Cate J.H.D."/>
            <person name="Banfield J.F."/>
        </authorList>
    </citation>
    <scope>NUCLEOTIDE SEQUENCE</scope>
    <source>
        <strain evidence="2">NC_groundwater_1586_Pr3_B-0.1um_66_15</strain>
    </source>
</reference>
<dbReference type="AlphaFoldDB" id="A0A933KZC0"/>
<name>A0A933KZC0_9HYPH</name>
<protein>
    <recommendedName>
        <fullName evidence="4">DUF3828 domain-containing protein</fullName>
    </recommendedName>
</protein>
<evidence type="ECO:0008006" key="4">
    <source>
        <dbReference type="Google" id="ProtNLM"/>
    </source>
</evidence>
<sequence length="152" mass="16483">MRTLAALAFLACLTAPAAAASLEMANGYGAIDAPRNIDPARLGQLFCASRIAGDMAPLAPFLAPKLTRLIDSTPESAVPWQGFPDRPQRCDIAIVNGFADTIGVLVRLTYVADSRKWSDTLNLERTPDSWLLNNVFYDGGGNLRFRLLETTN</sequence>
<proteinExistence type="predicted"/>
<feature type="chain" id="PRO_5037296645" description="DUF3828 domain-containing protein" evidence="1">
    <location>
        <begin position="20"/>
        <end position="152"/>
    </location>
</feature>
<evidence type="ECO:0000313" key="2">
    <source>
        <dbReference type="EMBL" id="MBI4920372.1"/>
    </source>
</evidence>
<organism evidence="2 3">
    <name type="scientific">Devosia nanyangense</name>
    <dbReference type="NCBI Taxonomy" id="1228055"/>
    <lineage>
        <taxon>Bacteria</taxon>
        <taxon>Pseudomonadati</taxon>
        <taxon>Pseudomonadota</taxon>
        <taxon>Alphaproteobacteria</taxon>
        <taxon>Hyphomicrobiales</taxon>
        <taxon>Devosiaceae</taxon>
        <taxon>Devosia</taxon>
    </lineage>
</organism>
<dbReference type="EMBL" id="JACRAF010000004">
    <property type="protein sequence ID" value="MBI4920372.1"/>
    <property type="molecule type" value="Genomic_DNA"/>
</dbReference>
<dbReference type="Proteomes" id="UP000782610">
    <property type="component" value="Unassembled WGS sequence"/>
</dbReference>
<keyword evidence="1" id="KW-0732">Signal</keyword>
<accession>A0A933KZC0</accession>
<gene>
    <name evidence="2" type="ORF">HY834_01365</name>
</gene>
<feature type="signal peptide" evidence="1">
    <location>
        <begin position="1"/>
        <end position="19"/>
    </location>
</feature>
<evidence type="ECO:0000313" key="3">
    <source>
        <dbReference type="Proteomes" id="UP000782610"/>
    </source>
</evidence>
<evidence type="ECO:0000256" key="1">
    <source>
        <dbReference type="SAM" id="SignalP"/>
    </source>
</evidence>
<comment type="caution">
    <text evidence="2">The sequence shown here is derived from an EMBL/GenBank/DDBJ whole genome shotgun (WGS) entry which is preliminary data.</text>
</comment>